<dbReference type="PANTHER" id="PTHR11774:SF4">
    <property type="entry name" value="GERANYLGERANYL TRANSFERASE TYPE-1 SUBUNIT BETA"/>
    <property type="match status" value="1"/>
</dbReference>
<dbReference type="GO" id="GO:0004662">
    <property type="term" value="F:CAAX-protein geranylgeranyltransferase activity"/>
    <property type="evidence" value="ECO:0007669"/>
    <property type="project" value="UniProtKB-EC"/>
</dbReference>
<dbReference type="OrthoDB" id="24893at2759"/>
<keyword evidence="10" id="KW-0862">Zinc</keyword>
<evidence type="ECO:0000313" key="14">
    <source>
        <dbReference type="EMBL" id="EGC40398.1"/>
    </source>
</evidence>
<comment type="cofactor">
    <cofactor evidence="2">
        <name>Zn(2+)</name>
        <dbReference type="ChEBI" id="CHEBI:29105"/>
    </cofactor>
</comment>
<dbReference type="InParanoid" id="F0Z6P9"/>
<dbReference type="Pfam" id="PF00432">
    <property type="entry name" value="Prenyltrans"/>
    <property type="match status" value="1"/>
</dbReference>
<dbReference type="InterPro" id="IPR045089">
    <property type="entry name" value="PGGT1B-like"/>
</dbReference>
<dbReference type="InterPro" id="IPR001330">
    <property type="entry name" value="Prenyltrans"/>
</dbReference>
<comment type="similarity">
    <text evidence="3">Belongs to the protein prenyltransferase subunit beta family.</text>
</comment>
<dbReference type="eggNOG" id="KOG0367">
    <property type="taxonomic scope" value="Eukaryota"/>
</dbReference>
<keyword evidence="8" id="KW-0479">Metal-binding</keyword>
<evidence type="ECO:0000313" key="15">
    <source>
        <dbReference type="Proteomes" id="UP000001064"/>
    </source>
</evidence>
<keyword evidence="9" id="KW-0677">Repeat</keyword>
<name>F0Z6P9_DICPU</name>
<gene>
    <name evidence="14" type="ORF">DICPUDRAFT_146772</name>
</gene>
<dbReference type="RefSeq" id="XP_003283149.1">
    <property type="nucleotide sequence ID" value="XM_003283101.1"/>
</dbReference>
<reference evidence="15" key="1">
    <citation type="journal article" date="2011" name="Genome Biol.">
        <title>Comparative genomics of the social amoebae Dictyostelium discoideum and Dictyostelium purpureum.</title>
        <authorList>
            <consortium name="US DOE Joint Genome Institute (JGI-PGF)"/>
            <person name="Sucgang R."/>
            <person name="Kuo A."/>
            <person name="Tian X."/>
            <person name="Salerno W."/>
            <person name="Parikh A."/>
            <person name="Feasley C.L."/>
            <person name="Dalin E."/>
            <person name="Tu H."/>
            <person name="Huang E."/>
            <person name="Barry K."/>
            <person name="Lindquist E."/>
            <person name="Shapiro H."/>
            <person name="Bruce D."/>
            <person name="Schmutz J."/>
            <person name="Salamov A."/>
            <person name="Fey P."/>
            <person name="Gaudet P."/>
            <person name="Anjard C."/>
            <person name="Babu M.M."/>
            <person name="Basu S."/>
            <person name="Bushmanova Y."/>
            <person name="van der Wel H."/>
            <person name="Katoh-Kurasawa M."/>
            <person name="Dinh C."/>
            <person name="Coutinho P.M."/>
            <person name="Saito T."/>
            <person name="Elias M."/>
            <person name="Schaap P."/>
            <person name="Kay R.R."/>
            <person name="Henrissat B."/>
            <person name="Eichinger L."/>
            <person name="Rivero F."/>
            <person name="Putnam N.H."/>
            <person name="West C.M."/>
            <person name="Loomis W.F."/>
            <person name="Chisholm R.L."/>
            <person name="Shaulsky G."/>
            <person name="Strassmann J.E."/>
            <person name="Queller D.C."/>
            <person name="Kuspa A."/>
            <person name="Grigoriev I.V."/>
        </authorList>
    </citation>
    <scope>NUCLEOTIDE SEQUENCE [LARGE SCALE GENOMIC DNA]</scope>
    <source>
        <strain evidence="15">QSDP1</strain>
    </source>
</reference>
<evidence type="ECO:0000256" key="4">
    <source>
        <dbReference type="ARBA" id="ARBA00012700"/>
    </source>
</evidence>
<dbReference type="InterPro" id="IPR008930">
    <property type="entry name" value="Terpenoid_cyclase/PrenylTrfase"/>
</dbReference>
<dbReference type="CDD" id="cd02895">
    <property type="entry name" value="GGTase-I"/>
    <property type="match status" value="1"/>
</dbReference>
<keyword evidence="11" id="KW-0460">Magnesium</keyword>
<dbReference type="AlphaFoldDB" id="F0Z6P9"/>
<evidence type="ECO:0000256" key="9">
    <source>
        <dbReference type="ARBA" id="ARBA00022737"/>
    </source>
</evidence>
<comment type="cofactor">
    <cofactor evidence="1">
        <name>Mg(2+)</name>
        <dbReference type="ChEBI" id="CHEBI:18420"/>
    </cofactor>
</comment>
<dbReference type="FunCoup" id="F0Z6P9">
    <property type="interactions" value="106"/>
</dbReference>
<dbReference type="EC" id="2.5.1.59" evidence="4"/>
<organism evidence="14 15">
    <name type="scientific">Dictyostelium purpureum</name>
    <name type="common">Slime mold</name>
    <dbReference type="NCBI Taxonomy" id="5786"/>
    <lineage>
        <taxon>Eukaryota</taxon>
        <taxon>Amoebozoa</taxon>
        <taxon>Evosea</taxon>
        <taxon>Eumycetozoa</taxon>
        <taxon>Dictyostelia</taxon>
        <taxon>Dictyosteliales</taxon>
        <taxon>Dictyosteliaceae</taxon>
        <taxon>Dictyostelium</taxon>
    </lineage>
</organism>
<dbReference type="InterPro" id="IPR041960">
    <property type="entry name" value="GGTase_I_beta"/>
</dbReference>
<dbReference type="Gene3D" id="1.50.10.20">
    <property type="match status" value="1"/>
</dbReference>
<protein>
    <recommendedName>
        <fullName evidence="5">Geranylgeranyl transferase type-1 subunit beta</fullName>
        <ecNumber evidence="4">2.5.1.59</ecNumber>
    </recommendedName>
    <alternativeName>
        <fullName evidence="12">Geranylgeranyl transferase type I subunit beta</fullName>
    </alternativeName>
</protein>
<feature type="domain" description="Prenyltransferase alpha-alpha toroid" evidence="13">
    <location>
        <begin position="4"/>
        <end position="338"/>
    </location>
</feature>
<dbReference type="GO" id="GO:0005953">
    <property type="term" value="C:CAAX-protein geranylgeranyltransferase complex"/>
    <property type="evidence" value="ECO:0000318"/>
    <property type="project" value="GO_Central"/>
</dbReference>
<evidence type="ECO:0000256" key="3">
    <source>
        <dbReference type="ARBA" id="ARBA00010497"/>
    </source>
</evidence>
<dbReference type="FunFam" id="1.50.10.20:FF:000040">
    <property type="entry name" value="Terpenoid cyclases/protein prenyltransferase alpha-alpha toroid"/>
    <property type="match status" value="1"/>
</dbReference>
<evidence type="ECO:0000259" key="13">
    <source>
        <dbReference type="Pfam" id="PF00432"/>
    </source>
</evidence>
<dbReference type="GeneID" id="10503532"/>
<dbReference type="SUPFAM" id="SSF48239">
    <property type="entry name" value="Terpenoid cyclases/Protein prenyltransferases"/>
    <property type="match status" value="1"/>
</dbReference>
<evidence type="ECO:0000256" key="12">
    <source>
        <dbReference type="ARBA" id="ARBA00031713"/>
    </source>
</evidence>
<evidence type="ECO:0000256" key="5">
    <source>
        <dbReference type="ARBA" id="ARBA00020603"/>
    </source>
</evidence>
<sequence>MTTFNPEKLAKFFQRSLNALPQPYLSGLPNHLSLIYFVVAGLDLLDKVDVLDAQKQEIINYVYSRQILPSNDNPEHNIENCGFRGYNFIGEDFCKCDSNKLFNDNAECPPEFDLPSTPNTYCALLILKILGDNYERVNKEAIIKSLKFRQRSIDGACSGSPHVGDYDLRHLFTASAVSFMLDDWSAIDKESAIKYILSCLSYEGAFGQTPKQEAHGGPTYCAIASLTLMGRLDVLEPFKEQLLFWLAKKQITGFSGRTNKDPDTCYSFWIGASLTMLNRYDLVDFPSIDAFITSAQHEAIGGIAKEPGTLPDIMHSYLSIEGLSFGNHPSVQQILPALGLSKRAAGKNWVDILDNK</sequence>
<accession>F0Z6P9</accession>
<evidence type="ECO:0000256" key="2">
    <source>
        <dbReference type="ARBA" id="ARBA00001947"/>
    </source>
</evidence>
<keyword evidence="7" id="KW-0808">Transferase</keyword>
<dbReference type="Proteomes" id="UP000001064">
    <property type="component" value="Unassembled WGS sequence"/>
</dbReference>
<evidence type="ECO:0000256" key="6">
    <source>
        <dbReference type="ARBA" id="ARBA00022602"/>
    </source>
</evidence>
<keyword evidence="15" id="KW-1185">Reference proteome</keyword>
<evidence type="ECO:0000256" key="11">
    <source>
        <dbReference type="ARBA" id="ARBA00022842"/>
    </source>
</evidence>
<dbReference type="EMBL" id="GL870943">
    <property type="protein sequence ID" value="EGC40398.1"/>
    <property type="molecule type" value="Genomic_DNA"/>
</dbReference>
<evidence type="ECO:0000256" key="1">
    <source>
        <dbReference type="ARBA" id="ARBA00001946"/>
    </source>
</evidence>
<dbReference type="GO" id="GO:0046872">
    <property type="term" value="F:metal ion binding"/>
    <property type="evidence" value="ECO:0007669"/>
    <property type="project" value="UniProtKB-KW"/>
</dbReference>
<dbReference type="STRING" id="5786.F0Z6P9"/>
<dbReference type="PANTHER" id="PTHR11774">
    <property type="entry name" value="GERANYLGERANYL TRANSFERASE TYPE BETA SUBUNIT"/>
    <property type="match status" value="1"/>
</dbReference>
<evidence type="ECO:0000256" key="7">
    <source>
        <dbReference type="ARBA" id="ARBA00022679"/>
    </source>
</evidence>
<keyword evidence="6" id="KW-0637">Prenyltransferase</keyword>
<proteinExistence type="inferred from homology"/>
<dbReference type="KEGG" id="dpp:DICPUDRAFT_146772"/>
<dbReference type="OMA" id="RWCLMRQ"/>
<evidence type="ECO:0000256" key="10">
    <source>
        <dbReference type="ARBA" id="ARBA00022833"/>
    </source>
</evidence>
<dbReference type="VEuPathDB" id="AmoebaDB:DICPUDRAFT_146772"/>
<evidence type="ECO:0000256" key="8">
    <source>
        <dbReference type="ARBA" id="ARBA00022723"/>
    </source>
</evidence>